<name>A0A9P4R1J4_9PLEO</name>
<dbReference type="Proteomes" id="UP000799444">
    <property type="component" value="Unassembled WGS sequence"/>
</dbReference>
<protein>
    <submittedName>
        <fullName evidence="1">Uncharacterized protein</fullName>
    </submittedName>
</protein>
<keyword evidence="2" id="KW-1185">Reference proteome</keyword>
<reference evidence="1" key="1">
    <citation type="journal article" date="2020" name="Stud. Mycol.">
        <title>101 Dothideomycetes genomes: a test case for predicting lifestyles and emergence of pathogens.</title>
        <authorList>
            <person name="Haridas S."/>
            <person name="Albert R."/>
            <person name="Binder M."/>
            <person name="Bloem J."/>
            <person name="Labutti K."/>
            <person name="Salamov A."/>
            <person name="Andreopoulos B."/>
            <person name="Baker S."/>
            <person name="Barry K."/>
            <person name="Bills G."/>
            <person name="Bluhm B."/>
            <person name="Cannon C."/>
            <person name="Castanera R."/>
            <person name="Culley D."/>
            <person name="Daum C."/>
            <person name="Ezra D."/>
            <person name="Gonzalez J."/>
            <person name="Henrissat B."/>
            <person name="Kuo A."/>
            <person name="Liang C."/>
            <person name="Lipzen A."/>
            <person name="Lutzoni F."/>
            <person name="Magnuson J."/>
            <person name="Mondo S."/>
            <person name="Nolan M."/>
            <person name="Ohm R."/>
            <person name="Pangilinan J."/>
            <person name="Park H.-J."/>
            <person name="Ramirez L."/>
            <person name="Alfaro M."/>
            <person name="Sun H."/>
            <person name="Tritt A."/>
            <person name="Yoshinaga Y."/>
            <person name="Zwiers L.-H."/>
            <person name="Turgeon B."/>
            <person name="Goodwin S."/>
            <person name="Spatafora J."/>
            <person name="Crous P."/>
            <person name="Grigoriev I."/>
        </authorList>
    </citation>
    <scope>NUCLEOTIDE SEQUENCE</scope>
    <source>
        <strain evidence="1">CBS 125425</strain>
    </source>
</reference>
<accession>A0A9P4R1J4</accession>
<dbReference type="AlphaFoldDB" id="A0A9P4R1J4"/>
<gene>
    <name evidence="1" type="ORF">EJ04DRAFT_576356</name>
</gene>
<evidence type="ECO:0000313" key="1">
    <source>
        <dbReference type="EMBL" id="KAF2735113.1"/>
    </source>
</evidence>
<proteinExistence type="predicted"/>
<dbReference type="InterPro" id="IPR046670">
    <property type="entry name" value="DUF6540"/>
</dbReference>
<organism evidence="1 2">
    <name type="scientific">Polyplosphaeria fusca</name>
    <dbReference type="NCBI Taxonomy" id="682080"/>
    <lineage>
        <taxon>Eukaryota</taxon>
        <taxon>Fungi</taxon>
        <taxon>Dikarya</taxon>
        <taxon>Ascomycota</taxon>
        <taxon>Pezizomycotina</taxon>
        <taxon>Dothideomycetes</taxon>
        <taxon>Pleosporomycetidae</taxon>
        <taxon>Pleosporales</taxon>
        <taxon>Tetraplosphaeriaceae</taxon>
        <taxon>Polyplosphaeria</taxon>
    </lineage>
</organism>
<dbReference type="OrthoDB" id="4342612at2759"/>
<evidence type="ECO:0000313" key="2">
    <source>
        <dbReference type="Proteomes" id="UP000799444"/>
    </source>
</evidence>
<sequence>MHELDAQASSSISHSEIKLVAFAEFITIDNNHFKRRKGTQKWVPVESIPLAVPRQLPGAGKFPDPTFVRSDFFTLYLLRQNQYPEEPLHWALIVTPTEEFACLRKESVSSFDNNLYCTYIFQVRGDAEGMKYEPERVFKPLSLLDYLHSTFEIGTIGYDDLKTVTQVAEREEPPRARNRREATENCQAWSIRVLEKLVDLELIKKEKSDMLRAMVEPL</sequence>
<dbReference type="Pfam" id="PF20174">
    <property type="entry name" value="DUF6540"/>
    <property type="match status" value="1"/>
</dbReference>
<comment type="caution">
    <text evidence="1">The sequence shown here is derived from an EMBL/GenBank/DDBJ whole genome shotgun (WGS) entry which is preliminary data.</text>
</comment>
<dbReference type="EMBL" id="ML996139">
    <property type="protein sequence ID" value="KAF2735113.1"/>
    <property type="molecule type" value="Genomic_DNA"/>
</dbReference>